<dbReference type="InterPro" id="IPR021833">
    <property type="entry name" value="DUF3425"/>
</dbReference>
<dbReference type="PANTHER" id="PTHR38116">
    <property type="entry name" value="CHROMOSOME 7, WHOLE GENOME SHOTGUN SEQUENCE"/>
    <property type="match status" value="1"/>
</dbReference>
<keyword evidence="3" id="KW-1185">Reference proteome</keyword>
<dbReference type="PANTHER" id="PTHR38116:SF9">
    <property type="entry name" value="BZIP DOMAIN-CONTAINING PROTEIN"/>
    <property type="match status" value="1"/>
</dbReference>
<dbReference type="KEGG" id="mbrn:26239331"/>
<evidence type="ECO:0000313" key="2">
    <source>
        <dbReference type="EMBL" id="QLI65064.1"/>
    </source>
</evidence>
<reference evidence="2 3" key="1">
    <citation type="submission" date="2020-07" db="EMBL/GenBank/DDBJ databases">
        <title>Telomere length de novo assembly of all 7 chromosomes of the fungus, Metarhizium brunneum, using a novel assembly pipeline.</title>
        <authorList>
            <person name="Saud z."/>
            <person name="Kortsinoglou A."/>
            <person name="Kouvelis V.N."/>
            <person name="Butt T.M."/>
        </authorList>
    </citation>
    <scope>NUCLEOTIDE SEQUENCE [LARGE SCALE GENOMIC DNA]</scope>
    <source>
        <strain evidence="2 3">4556</strain>
    </source>
</reference>
<evidence type="ECO:0000313" key="3">
    <source>
        <dbReference type="Proteomes" id="UP000510686"/>
    </source>
</evidence>
<gene>
    <name evidence="2" type="ORF">G6M90_00g006200</name>
</gene>
<name>A0A7D5YSY6_9HYPO</name>
<dbReference type="Proteomes" id="UP000510686">
    <property type="component" value="Chromosome 1"/>
</dbReference>
<dbReference type="AlphaFoldDB" id="A0A7D5YSY6"/>
<dbReference type="EMBL" id="CP058932">
    <property type="protein sequence ID" value="QLI65064.1"/>
    <property type="molecule type" value="Genomic_DNA"/>
</dbReference>
<feature type="compositionally biased region" description="Basic residues" evidence="1">
    <location>
        <begin position="91"/>
        <end position="100"/>
    </location>
</feature>
<dbReference type="OrthoDB" id="2245989at2759"/>
<feature type="region of interest" description="Disordered" evidence="1">
    <location>
        <begin position="91"/>
        <end position="117"/>
    </location>
</feature>
<dbReference type="RefSeq" id="XP_014549887.1">
    <property type="nucleotide sequence ID" value="XM_014694401.1"/>
</dbReference>
<evidence type="ECO:0000256" key="1">
    <source>
        <dbReference type="SAM" id="MobiDB-lite"/>
    </source>
</evidence>
<dbReference type="Pfam" id="PF11905">
    <property type="entry name" value="DUF3425"/>
    <property type="match status" value="1"/>
</dbReference>
<organism evidence="2 3">
    <name type="scientific">Metarhizium brunneum</name>
    <dbReference type="NCBI Taxonomy" id="500148"/>
    <lineage>
        <taxon>Eukaryota</taxon>
        <taxon>Fungi</taxon>
        <taxon>Dikarya</taxon>
        <taxon>Ascomycota</taxon>
        <taxon>Pezizomycotina</taxon>
        <taxon>Sordariomycetes</taxon>
        <taxon>Hypocreomycetidae</taxon>
        <taxon>Hypocreales</taxon>
        <taxon>Clavicipitaceae</taxon>
        <taxon>Metarhizium</taxon>
    </lineage>
</organism>
<protein>
    <recommendedName>
        <fullName evidence="4">BZIP domain-containing protein</fullName>
    </recommendedName>
</protein>
<accession>A0A7D5YSY6</accession>
<feature type="region of interest" description="Disordered" evidence="1">
    <location>
        <begin position="41"/>
        <end position="73"/>
    </location>
</feature>
<sequence length="402" mass="44457">MFLMEELHFHVASGHGKKAYFDSSPSIFWKLFSERVEVNMGDMPNSSGSGSRPRTRQRAYKPPPPLDVPDIEEDAAERKRILNVLAQRRYREKKRQKRMRGSSDSKSTSQEPEDEHAQLVEEIPVDTIEPVDTGIQSPGSIFGIDMCFNNWDMLTDPTLSSMMPDVIGVFSDFPTAAAVDDGSGGGGGDGILTASSSSGSVPPFTTMSNVMFGSPPSLDSSSNSSSDVSFPDSYLLPVHELTLLRAMLRIADRLGCKGSLWSLDALSPFNQGIATPPDQLPRPWRPTPSQVLIPHHPLFDFLPWPSVRDKIIGILSLPDDARPATASGPLALVNFAYDFEDNAEGVRIYGSDPYDPSCWEVGQVLFQRWWFLFDRDIVDNSNRWRRLRGAPLLALTAPGVEN</sequence>
<proteinExistence type="predicted"/>
<dbReference type="GeneID" id="26239331"/>
<evidence type="ECO:0008006" key="4">
    <source>
        <dbReference type="Google" id="ProtNLM"/>
    </source>
</evidence>
<dbReference type="CDD" id="cd14688">
    <property type="entry name" value="bZIP_YAP"/>
    <property type="match status" value="1"/>
</dbReference>